<dbReference type="HAMAP" id="MF_01217">
    <property type="entry name" value="Acyl_carrier"/>
    <property type="match status" value="1"/>
</dbReference>
<dbReference type="GO" id="GO:0000036">
    <property type="term" value="F:acyl carrier activity"/>
    <property type="evidence" value="ECO:0007669"/>
    <property type="project" value="UniProtKB-UniRule"/>
</dbReference>
<dbReference type="Pfam" id="PF00550">
    <property type="entry name" value="PP-binding"/>
    <property type="match status" value="1"/>
</dbReference>
<protein>
    <recommendedName>
        <fullName evidence="3">Acyl carrier protein</fullName>
        <shortName evidence="3">ACP</shortName>
    </recommendedName>
</protein>
<evidence type="ECO:0000256" key="1">
    <source>
        <dbReference type="ARBA" id="ARBA00022450"/>
    </source>
</evidence>
<proteinExistence type="inferred from homology"/>
<dbReference type="AlphaFoldDB" id="A0A0M1N441"/>
<comment type="caution">
    <text evidence="5">The sequence shown here is derived from an EMBL/GenBank/DDBJ whole genome shotgun (WGS) entry which is preliminary data.</text>
</comment>
<keyword evidence="3" id="KW-0443">Lipid metabolism</keyword>
<dbReference type="EMBL" id="LIUT01000006">
    <property type="protein sequence ID" value="KOR76754.1"/>
    <property type="molecule type" value="Genomic_DNA"/>
</dbReference>
<dbReference type="PROSITE" id="PS50075">
    <property type="entry name" value="CARRIER"/>
    <property type="match status" value="1"/>
</dbReference>
<comment type="function">
    <text evidence="3">Carrier of the growing fatty acid chain in fatty acid biosynthesis.</text>
</comment>
<dbReference type="InterPro" id="IPR003231">
    <property type="entry name" value="ACP"/>
</dbReference>
<keyword evidence="3" id="KW-0444">Lipid biosynthesis</keyword>
<keyword evidence="3" id="KW-0963">Cytoplasm</keyword>
<comment type="PTM">
    <text evidence="3">4'-phosphopantetheine is transferred from CoA to a specific serine of apo-ACP by AcpS. This modification is essential for activity because fatty acids are bound in thioester linkage to the sulfhydryl of the prosthetic group.</text>
</comment>
<name>A0A0M1N441_9BACL</name>
<dbReference type="UniPathway" id="UPA00094"/>
<organism evidence="5 6">
    <name type="scientific">Paenibacillus solani</name>
    <dbReference type="NCBI Taxonomy" id="1705565"/>
    <lineage>
        <taxon>Bacteria</taxon>
        <taxon>Bacillati</taxon>
        <taxon>Bacillota</taxon>
        <taxon>Bacilli</taxon>
        <taxon>Bacillales</taxon>
        <taxon>Paenibacillaceae</taxon>
        <taxon>Paenibacillus</taxon>
    </lineage>
</organism>
<comment type="similarity">
    <text evidence="3">Belongs to the acyl carrier protein (ACP) family.</text>
</comment>
<comment type="subcellular location">
    <subcellularLocation>
        <location evidence="3">Cytoplasm</location>
    </subcellularLocation>
</comment>
<dbReference type="Proteomes" id="UP000036932">
    <property type="component" value="Unassembled WGS sequence"/>
</dbReference>
<dbReference type="GO" id="GO:0005737">
    <property type="term" value="C:cytoplasm"/>
    <property type="evidence" value="ECO:0007669"/>
    <property type="project" value="UniProtKB-SubCell"/>
</dbReference>
<keyword evidence="6" id="KW-1185">Reference proteome</keyword>
<keyword evidence="3" id="KW-0276">Fatty acid metabolism</keyword>
<keyword evidence="3" id="KW-0275">Fatty acid biosynthesis</keyword>
<dbReference type="OrthoDB" id="6370703at2"/>
<gene>
    <name evidence="3" type="primary">acpP</name>
    <name evidence="5" type="ORF">AM231_22680</name>
</gene>
<feature type="domain" description="Carrier" evidence="4">
    <location>
        <begin position="4"/>
        <end position="82"/>
    </location>
</feature>
<dbReference type="InterPro" id="IPR009081">
    <property type="entry name" value="PP-bd_ACP"/>
</dbReference>
<dbReference type="SUPFAM" id="SSF47336">
    <property type="entry name" value="ACP-like"/>
    <property type="match status" value="1"/>
</dbReference>
<accession>A0A0M1N441</accession>
<evidence type="ECO:0000256" key="3">
    <source>
        <dbReference type="HAMAP-Rule" id="MF_01217"/>
    </source>
</evidence>
<feature type="modified residue" description="O-(pantetheine 4'-phosphoryl)serine" evidence="3">
    <location>
        <position position="40"/>
    </location>
</feature>
<keyword evidence="2 3" id="KW-0597">Phosphoprotein</keyword>
<evidence type="ECO:0000256" key="2">
    <source>
        <dbReference type="ARBA" id="ARBA00022553"/>
    </source>
</evidence>
<comment type="pathway">
    <text evidence="3">Lipid metabolism; fatty acid biosynthesis.</text>
</comment>
<dbReference type="Gene3D" id="1.10.1200.10">
    <property type="entry name" value="ACP-like"/>
    <property type="match status" value="1"/>
</dbReference>
<dbReference type="InterPro" id="IPR036736">
    <property type="entry name" value="ACP-like_sf"/>
</dbReference>
<sequence>MNRMEVLETLKTMIVENLEHTLPDEIHESDRIYEDLGIDSIMVLQLVVYMEEEFHVEVPEEDVDPAVFGTLGSLITFIEQLQAAQTA</sequence>
<evidence type="ECO:0000313" key="5">
    <source>
        <dbReference type="EMBL" id="KOR76754.1"/>
    </source>
</evidence>
<dbReference type="RefSeq" id="WP_053490241.1">
    <property type="nucleotide sequence ID" value="NZ_LIUT01000006.1"/>
</dbReference>
<evidence type="ECO:0000313" key="6">
    <source>
        <dbReference type="Proteomes" id="UP000036932"/>
    </source>
</evidence>
<dbReference type="PATRIC" id="fig|1705565.3.peg.666"/>
<keyword evidence="1 3" id="KW-0596">Phosphopantetheine</keyword>
<evidence type="ECO:0000259" key="4">
    <source>
        <dbReference type="PROSITE" id="PS50075"/>
    </source>
</evidence>
<reference evidence="6" key="1">
    <citation type="submission" date="2015-08" db="EMBL/GenBank/DDBJ databases">
        <title>Genome sequencing project for genomic taxonomy and phylogenomics of Bacillus-like bacteria.</title>
        <authorList>
            <person name="Liu B."/>
            <person name="Wang J."/>
            <person name="Zhu Y."/>
            <person name="Liu G."/>
            <person name="Chen Q."/>
            <person name="Chen Z."/>
            <person name="Lan J."/>
            <person name="Che J."/>
            <person name="Ge C."/>
            <person name="Shi H."/>
            <person name="Pan Z."/>
            <person name="Liu X."/>
        </authorList>
    </citation>
    <scope>NUCLEOTIDE SEQUENCE [LARGE SCALE GENOMIC DNA]</scope>
    <source>
        <strain evidence="6">FJAT-22460</strain>
    </source>
</reference>